<dbReference type="Pfam" id="PF13439">
    <property type="entry name" value="Glyco_transf_4"/>
    <property type="match status" value="1"/>
</dbReference>
<protein>
    <submittedName>
        <fullName evidence="3">Glycosyltransferase family 4 protein</fullName>
    </submittedName>
</protein>
<dbReference type="PANTHER" id="PTHR12526:SF627">
    <property type="entry name" value="D-RHAMNOSYLTRANSFERASE WBPZ"/>
    <property type="match status" value="1"/>
</dbReference>
<dbReference type="InterPro" id="IPR028098">
    <property type="entry name" value="Glyco_trans_4-like_N"/>
</dbReference>
<feature type="domain" description="Glycosyl transferase family 1" evidence="1">
    <location>
        <begin position="191"/>
        <end position="361"/>
    </location>
</feature>
<dbReference type="Pfam" id="PF00534">
    <property type="entry name" value="Glycos_transf_1"/>
    <property type="match status" value="1"/>
</dbReference>
<evidence type="ECO:0000259" key="2">
    <source>
        <dbReference type="Pfam" id="PF13439"/>
    </source>
</evidence>
<dbReference type="Proteomes" id="UP000664698">
    <property type="component" value="Unassembled WGS sequence"/>
</dbReference>
<dbReference type="CDD" id="cd03801">
    <property type="entry name" value="GT4_PimA-like"/>
    <property type="match status" value="1"/>
</dbReference>
<keyword evidence="4" id="KW-1185">Reference proteome</keyword>
<name>A0ABS3BT69_9BACT</name>
<dbReference type="Gene3D" id="3.40.50.2000">
    <property type="entry name" value="Glycogen Phosphorylase B"/>
    <property type="match status" value="2"/>
</dbReference>
<gene>
    <name evidence="3" type="ORF">J0A67_16515</name>
</gene>
<dbReference type="InterPro" id="IPR001296">
    <property type="entry name" value="Glyco_trans_1"/>
</dbReference>
<proteinExistence type="predicted"/>
<organism evidence="3 4">
    <name type="scientific">Algoriphagus aestuariicola</name>
    <dbReference type="NCBI Taxonomy" id="1852016"/>
    <lineage>
        <taxon>Bacteria</taxon>
        <taxon>Pseudomonadati</taxon>
        <taxon>Bacteroidota</taxon>
        <taxon>Cytophagia</taxon>
        <taxon>Cytophagales</taxon>
        <taxon>Cyclobacteriaceae</taxon>
        <taxon>Algoriphagus</taxon>
    </lineage>
</organism>
<evidence type="ECO:0000313" key="3">
    <source>
        <dbReference type="EMBL" id="MBN7802479.1"/>
    </source>
</evidence>
<dbReference type="SUPFAM" id="SSF53756">
    <property type="entry name" value="UDP-Glycosyltransferase/glycogen phosphorylase"/>
    <property type="match status" value="1"/>
</dbReference>
<feature type="domain" description="Glycosyltransferase subfamily 4-like N-terminal" evidence="2">
    <location>
        <begin position="18"/>
        <end position="181"/>
    </location>
</feature>
<dbReference type="PANTHER" id="PTHR12526">
    <property type="entry name" value="GLYCOSYLTRANSFERASE"/>
    <property type="match status" value="1"/>
</dbReference>
<evidence type="ECO:0000313" key="4">
    <source>
        <dbReference type="Proteomes" id="UP000664698"/>
    </source>
</evidence>
<dbReference type="RefSeq" id="WP_206570497.1">
    <property type="nucleotide sequence ID" value="NZ_JAFKCW010000004.1"/>
</dbReference>
<sequence length="382" mass="42782">MAKPRNILVLQSSSDLYGTGKIILQVLRLYQREGINAVVLLTGPGPLEPILRAEGFTVYIQNLGILRRKYVSPAGLVNRFGKNFQAFRFLTELHNKYEFELVYSNTLAVIVGAYWAKKNKVPHQWHIHEIFPGPRPLVKFVCSLMDKTTPSPIAVSRAVANHWQPLLKKSRIEVIHNGIPYDEFLEALPNAKAKVGLPQEQLIVGMVGRVNPHKGQSFFLEMAEQIARKYSNVHFILVGDPFSGYEPILEELKQKIVDKKLGDRVSYLGYRTDVPDLMRAMDIFVLPSTFQDPFPTVVLEAMASALPVVATDSGGSVEMVVDGETGFLIPVGNVDIAAEALEKLIKNPELRSEFGMAGRKRVLSEYSLEAFEEKMKSIYGKI</sequence>
<evidence type="ECO:0000259" key="1">
    <source>
        <dbReference type="Pfam" id="PF00534"/>
    </source>
</evidence>
<reference evidence="3 4" key="1">
    <citation type="submission" date="2021-03" db="EMBL/GenBank/DDBJ databases">
        <title>novel species isolated from a fishpond in China.</title>
        <authorList>
            <person name="Lu H."/>
            <person name="Cai Z."/>
        </authorList>
    </citation>
    <scope>NUCLEOTIDE SEQUENCE [LARGE SCALE GENOMIC DNA]</scope>
    <source>
        <strain evidence="3 4">JCM 31546</strain>
    </source>
</reference>
<comment type="caution">
    <text evidence="3">The sequence shown here is derived from an EMBL/GenBank/DDBJ whole genome shotgun (WGS) entry which is preliminary data.</text>
</comment>
<dbReference type="EMBL" id="JAFKCW010000004">
    <property type="protein sequence ID" value="MBN7802479.1"/>
    <property type="molecule type" value="Genomic_DNA"/>
</dbReference>
<accession>A0ABS3BT69</accession>